<dbReference type="Proteomes" id="UP001612928">
    <property type="component" value="Unassembled WGS sequence"/>
</dbReference>
<keyword evidence="5 7" id="KW-1133">Transmembrane helix</keyword>
<dbReference type="InterPro" id="IPR014047">
    <property type="entry name" value="Chr_Tranpt_l_chain"/>
</dbReference>
<comment type="similarity">
    <text evidence="2">Belongs to the chromate ion transporter (CHR) (TC 2.A.51) family.</text>
</comment>
<keyword evidence="6 7" id="KW-0472">Membrane</keyword>
<protein>
    <submittedName>
        <fullName evidence="8">Chromate efflux transporter</fullName>
    </submittedName>
</protein>
<dbReference type="EMBL" id="JBITMB010000001">
    <property type="protein sequence ID" value="MFI7439085.1"/>
    <property type="molecule type" value="Genomic_DNA"/>
</dbReference>
<dbReference type="PANTHER" id="PTHR33567">
    <property type="entry name" value="CHROMATE ION TRANSPORTER (EUROFUNG)"/>
    <property type="match status" value="1"/>
</dbReference>
<keyword evidence="3" id="KW-1003">Cell membrane</keyword>
<evidence type="ECO:0000256" key="7">
    <source>
        <dbReference type="SAM" id="Phobius"/>
    </source>
</evidence>
<name>A0ABW7ZX14_9ACTN</name>
<reference evidence="8 9" key="1">
    <citation type="submission" date="2024-10" db="EMBL/GenBank/DDBJ databases">
        <title>The Natural Products Discovery Center: Release of the First 8490 Sequenced Strains for Exploring Actinobacteria Biosynthetic Diversity.</title>
        <authorList>
            <person name="Kalkreuter E."/>
            <person name="Kautsar S.A."/>
            <person name="Yang D."/>
            <person name="Bader C.D."/>
            <person name="Teijaro C.N."/>
            <person name="Fluegel L."/>
            <person name="Davis C.M."/>
            <person name="Simpson J.R."/>
            <person name="Lauterbach L."/>
            <person name="Steele A.D."/>
            <person name="Gui C."/>
            <person name="Meng S."/>
            <person name="Li G."/>
            <person name="Viehrig K."/>
            <person name="Ye F."/>
            <person name="Su P."/>
            <person name="Kiefer A.F."/>
            <person name="Nichols A."/>
            <person name="Cepeda A.J."/>
            <person name="Yan W."/>
            <person name="Fan B."/>
            <person name="Jiang Y."/>
            <person name="Adhikari A."/>
            <person name="Zheng C.-J."/>
            <person name="Schuster L."/>
            <person name="Cowan T.M."/>
            <person name="Smanski M.J."/>
            <person name="Chevrette M.G."/>
            <person name="De Carvalho L.P.S."/>
            <person name="Shen B."/>
        </authorList>
    </citation>
    <scope>NUCLEOTIDE SEQUENCE [LARGE SCALE GENOMIC DNA]</scope>
    <source>
        <strain evidence="8 9">NPDC049503</strain>
    </source>
</reference>
<evidence type="ECO:0000256" key="2">
    <source>
        <dbReference type="ARBA" id="ARBA00005262"/>
    </source>
</evidence>
<evidence type="ECO:0000256" key="1">
    <source>
        <dbReference type="ARBA" id="ARBA00004651"/>
    </source>
</evidence>
<comment type="subcellular location">
    <subcellularLocation>
        <location evidence="1">Cell membrane</location>
        <topology evidence="1">Multi-pass membrane protein</topology>
    </subcellularLocation>
</comment>
<dbReference type="InterPro" id="IPR003370">
    <property type="entry name" value="Chromate_transpt"/>
</dbReference>
<evidence type="ECO:0000313" key="9">
    <source>
        <dbReference type="Proteomes" id="UP001612928"/>
    </source>
</evidence>
<keyword evidence="4 7" id="KW-0812">Transmembrane</keyword>
<dbReference type="NCBIfam" id="TIGR00937">
    <property type="entry name" value="2A51"/>
    <property type="match status" value="1"/>
</dbReference>
<accession>A0ABW7ZX14</accession>
<keyword evidence="9" id="KW-1185">Reference proteome</keyword>
<feature type="transmembrane region" description="Helical" evidence="7">
    <location>
        <begin position="144"/>
        <end position="159"/>
    </location>
</feature>
<feature type="transmembrane region" description="Helical" evidence="7">
    <location>
        <begin position="267"/>
        <end position="296"/>
    </location>
</feature>
<gene>
    <name evidence="8" type="primary">chrA</name>
    <name evidence="8" type="ORF">ACIBP5_03865</name>
</gene>
<evidence type="ECO:0000256" key="3">
    <source>
        <dbReference type="ARBA" id="ARBA00022475"/>
    </source>
</evidence>
<dbReference type="PIRSF" id="PIRSF004810">
    <property type="entry name" value="ChrA"/>
    <property type="match status" value="1"/>
</dbReference>
<feature type="transmembrane region" description="Helical" evidence="7">
    <location>
        <begin position="117"/>
        <end position="137"/>
    </location>
</feature>
<evidence type="ECO:0000256" key="6">
    <source>
        <dbReference type="ARBA" id="ARBA00023136"/>
    </source>
</evidence>
<feature type="transmembrane region" description="Helical" evidence="7">
    <location>
        <begin position="335"/>
        <end position="353"/>
    </location>
</feature>
<feature type="transmembrane region" description="Helical" evidence="7">
    <location>
        <begin position="83"/>
        <end position="105"/>
    </location>
</feature>
<dbReference type="RefSeq" id="WP_397018612.1">
    <property type="nucleotide sequence ID" value="NZ_JBITMB010000001.1"/>
</dbReference>
<organism evidence="8 9">
    <name type="scientific">Nonomuraea indica</name>
    <dbReference type="NCBI Taxonomy" id="1581193"/>
    <lineage>
        <taxon>Bacteria</taxon>
        <taxon>Bacillati</taxon>
        <taxon>Actinomycetota</taxon>
        <taxon>Actinomycetes</taxon>
        <taxon>Streptosporangiales</taxon>
        <taxon>Streptosporangiaceae</taxon>
        <taxon>Nonomuraea</taxon>
    </lineage>
</organism>
<evidence type="ECO:0000256" key="5">
    <source>
        <dbReference type="ARBA" id="ARBA00022989"/>
    </source>
</evidence>
<evidence type="ECO:0000256" key="4">
    <source>
        <dbReference type="ARBA" id="ARBA00022692"/>
    </source>
</evidence>
<sequence>MSEQSSPGSAREVALLFLKLGTIAFGGPAAHTAMMRDELVRRRGWVTDQRFVDLMGATNLIPGPNSTELAIHLGYDRARRRGLLAAGICFILPAALIVTALAWAYVTYGETPAVEGILYGVVPAVIAIIVHALLGLLRTVVKNVWLGLLAAGALAAYLLGVNELLVLAAGGLLAGGALLARRAGRGAHGLVAVPLLGLGDPTGGQLTQLFLTMLKIGAVLYGSGYVLLAFLRGDFVDRLGWLTEQQLIDAVSIGQVTPGPVFTTATFIGYVIAGPAGAFLATVAIFLPSFVFVGLLTKITDRLRSSAWTSALLDGVNAAAFALMAGVSYQLGRTAVVDPLTAGIALATLVLLWRTRLNNAWYIAAGALIGLAHTLLT</sequence>
<feature type="transmembrane region" description="Helical" evidence="7">
    <location>
        <begin position="308"/>
        <end position="329"/>
    </location>
</feature>
<proteinExistence type="inferred from homology"/>
<comment type="caution">
    <text evidence="8">The sequence shown here is derived from an EMBL/GenBank/DDBJ whole genome shotgun (WGS) entry which is preliminary data.</text>
</comment>
<feature type="transmembrane region" description="Helical" evidence="7">
    <location>
        <begin position="209"/>
        <end position="231"/>
    </location>
</feature>
<feature type="transmembrane region" description="Helical" evidence="7">
    <location>
        <begin position="360"/>
        <end position="376"/>
    </location>
</feature>
<feature type="transmembrane region" description="Helical" evidence="7">
    <location>
        <begin position="13"/>
        <end position="33"/>
    </location>
</feature>
<dbReference type="Pfam" id="PF02417">
    <property type="entry name" value="Chromate_transp"/>
    <property type="match status" value="2"/>
</dbReference>
<evidence type="ECO:0000313" key="8">
    <source>
        <dbReference type="EMBL" id="MFI7439085.1"/>
    </source>
</evidence>
<dbReference type="PANTHER" id="PTHR33567:SF3">
    <property type="entry name" value="CHROMATE ION TRANSPORTER (EUROFUNG)"/>
    <property type="match status" value="1"/>
</dbReference>